<accession>A0A377Q8N1</accession>
<dbReference type="EMBL" id="UGHR01000001">
    <property type="protein sequence ID" value="STQ90211.1"/>
    <property type="molecule type" value="Genomic_DNA"/>
</dbReference>
<evidence type="ECO:0000313" key="1">
    <source>
        <dbReference type="EMBL" id="STQ90211.1"/>
    </source>
</evidence>
<dbReference type="AlphaFoldDB" id="A0A377Q8N1"/>
<evidence type="ECO:0000313" key="3">
    <source>
        <dbReference type="Proteomes" id="UP000255108"/>
    </source>
</evidence>
<evidence type="ECO:0000313" key="4">
    <source>
        <dbReference type="Proteomes" id="UP000295794"/>
    </source>
</evidence>
<dbReference type="Proteomes" id="UP000255108">
    <property type="component" value="Unassembled WGS sequence"/>
</dbReference>
<reference evidence="2 4" key="2">
    <citation type="submission" date="2019-03" db="EMBL/GenBank/DDBJ databases">
        <title>Genomic Encyclopedia of Type Strains, Phase IV (KMG-IV): sequencing the most valuable type-strain genomes for metagenomic binning, comparative biology and taxonomic classification.</title>
        <authorList>
            <person name="Goeker M."/>
        </authorList>
    </citation>
    <scope>NUCLEOTIDE SEQUENCE [LARGE SCALE GENOMIC DNA]</scope>
    <source>
        <strain evidence="2 4">DSM 3764</strain>
    </source>
</reference>
<reference evidence="1 3" key="1">
    <citation type="submission" date="2018-06" db="EMBL/GenBank/DDBJ databases">
        <authorList>
            <consortium name="Pathogen Informatics"/>
            <person name="Doyle S."/>
        </authorList>
    </citation>
    <scope>NUCLEOTIDE SEQUENCE [LARGE SCALE GENOMIC DNA]</scope>
    <source>
        <strain evidence="1 3">NCTC11159</strain>
    </source>
</reference>
<dbReference type="Proteomes" id="UP000295794">
    <property type="component" value="Unassembled WGS sequence"/>
</dbReference>
<protein>
    <submittedName>
        <fullName evidence="1">Uncharacterized protein</fullName>
    </submittedName>
</protein>
<proteinExistence type="predicted"/>
<gene>
    <name evidence="2" type="ORF">EV682_1055</name>
    <name evidence="1" type="ORF">NCTC11159_01275</name>
</gene>
<dbReference type="RefSeq" id="WP_115226569.1">
    <property type="nucleotide sequence ID" value="NZ_CAWOLO010000005.1"/>
</dbReference>
<name>A0A377Q8N1_9NEIS</name>
<dbReference type="EMBL" id="SMBT01000005">
    <property type="protein sequence ID" value="TCU86880.1"/>
    <property type="molecule type" value="Genomic_DNA"/>
</dbReference>
<sequence length="395" mass="43837">MKVDNDNFAINSQYSKYSETGGISKTINKSIAVSRIANISNSAYKIFNSIDLAVPQSFFKKSNTCTGNTLRSRPHEMEFISKIKHDENFNNNSKTLKESWAAALILKNPRVFSDTVNKVLKKIDSFYPLGMGLSAGEQDFKTRMGDDVSKIGQFARIERNEIASIFKNECDDSVTFTKKILLVKAFGAFLIDFVLKKPDFYGFLNAGNNDLSSTISSSLKKYKIDEFFDVRGRTGNIKYTPRNDLGITDEKQLNSFTAEMKDFLLMPDLAHDRPLFRTRLQDKSASRGGIELSPFVNSQFDEDNPLIGAISGSTCCIMVAANVLCPDLSENEKNDLAIAAVALLVGGGYHSVNEVLSVASPNMNLQEEIKARMSEAGEMGAYIRAKSLLDHELVN</sequence>
<organism evidence="1 3">
    <name type="scientific">Iodobacter fluviatilis</name>
    <dbReference type="NCBI Taxonomy" id="537"/>
    <lineage>
        <taxon>Bacteria</taxon>
        <taxon>Pseudomonadati</taxon>
        <taxon>Pseudomonadota</taxon>
        <taxon>Betaproteobacteria</taxon>
        <taxon>Neisseriales</taxon>
        <taxon>Chitinibacteraceae</taxon>
        <taxon>Iodobacter</taxon>
    </lineage>
</organism>
<keyword evidence="4" id="KW-1185">Reference proteome</keyword>
<evidence type="ECO:0000313" key="2">
    <source>
        <dbReference type="EMBL" id="TCU86880.1"/>
    </source>
</evidence>